<dbReference type="OrthoDB" id="9795283at2"/>
<reference evidence="1 2" key="1">
    <citation type="submission" date="2019-02" db="EMBL/GenBank/DDBJ databases">
        <title>Draft Genome Sequence of Streptomyces sp. AM-2504, identified by 16S rRNA comparative analysis as a Streptomyces Kasugaensis strain.</title>
        <authorList>
            <person name="Napolioni V."/>
            <person name="Giuliodori A.M."/>
            <person name="Spurio R."/>
            <person name="Fabbretti A."/>
        </authorList>
    </citation>
    <scope>NUCLEOTIDE SEQUENCE [LARGE SCALE GENOMIC DNA]</scope>
    <source>
        <strain evidence="1 2">AM-2504</strain>
    </source>
</reference>
<organism evidence="1 2">
    <name type="scientific">Streptomyces kasugaensis</name>
    <dbReference type="NCBI Taxonomy" id="1946"/>
    <lineage>
        <taxon>Bacteria</taxon>
        <taxon>Bacillati</taxon>
        <taxon>Actinomycetota</taxon>
        <taxon>Actinomycetes</taxon>
        <taxon>Kitasatosporales</taxon>
        <taxon>Streptomycetaceae</taxon>
        <taxon>Streptomyces</taxon>
    </lineage>
</organism>
<accession>A0A4Q9HLN1</accession>
<sequence>MAGNDLGGLLDALLGDGSGRLLGTLLDAVGGTGTTGGGGNPLDGLLAELREGGMADQVQSWVGTGANRPISGPEIAQALPYQALDHVAQQAGVSPEEAADRIAATLPPAVDKLTPAGELPQGSLEDLIRQRM</sequence>
<dbReference type="EMBL" id="SIXH01000464">
    <property type="protein sequence ID" value="TBO55658.1"/>
    <property type="molecule type" value="Genomic_DNA"/>
</dbReference>
<evidence type="ECO:0000313" key="2">
    <source>
        <dbReference type="Proteomes" id="UP000292452"/>
    </source>
</evidence>
<dbReference type="Gene3D" id="1.10.10.690">
    <property type="entry name" value="YidB-like"/>
    <property type="match status" value="1"/>
</dbReference>
<gene>
    <name evidence="1" type="ORF">EYS09_32060</name>
</gene>
<name>A0A4Q9HLN1_STRKA</name>
<dbReference type="GeneID" id="97376775"/>
<dbReference type="AlphaFoldDB" id="A0A4Q9HLN1"/>
<dbReference type="SUPFAM" id="SSF140804">
    <property type="entry name" value="YidB-like"/>
    <property type="match status" value="1"/>
</dbReference>
<dbReference type="InterPro" id="IPR027405">
    <property type="entry name" value="YidB-like"/>
</dbReference>
<dbReference type="InterPro" id="IPR045372">
    <property type="entry name" value="YidB"/>
</dbReference>
<dbReference type="RefSeq" id="WP_052859644.1">
    <property type="nucleotide sequence ID" value="NZ_NDXL01000001.1"/>
</dbReference>
<protein>
    <submittedName>
        <fullName evidence="1">DUF937 domain-containing protein</fullName>
    </submittedName>
</protein>
<evidence type="ECO:0000313" key="1">
    <source>
        <dbReference type="EMBL" id="TBO55658.1"/>
    </source>
</evidence>
<keyword evidence="2" id="KW-1185">Reference proteome</keyword>
<proteinExistence type="predicted"/>
<dbReference type="Proteomes" id="UP000292452">
    <property type="component" value="Unassembled WGS sequence"/>
</dbReference>
<comment type="caution">
    <text evidence="1">The sequence shown here is derived from an EMBL/GenBank/DDBJ whole genome shotgun (WGS) entry which is preliminary data.</text>
</comment>
<dbReference type="Pfam" id="PF20159">
    <property type="entry name" value="YidB"/>
    <property type="match status" value="1"/>
</dbReference>